<dbReference type="InterPro" id="IPR036046">
    <property type="entry name" value="Acylphosphatase-like_dom_sf"/>
</dbReference>
<feature type="active site" evidence="5">
    <location>
        <position position="50"/>
    </location>
</feature>
<evidence type="ECO:0000313" key="8">
    <source>
        <dbReference type="EMBL" id="SJN18553.1"/>
    </source>
</evidence>
<evidence type="ECO:0000256" key="3">
    <source>
        <dbReference type="ARBA" id="ARBA00015991"/>
    </source>
</evidence>
<dbReference type="Pfam" id="PF00708">
    <property type="entry name" value="Acylphosphatase"/>
    <property type="match status" value="1"/>
</dbReference>
<evidence type="ECO:0000256" key="4">
    <source>
        <dbReference type="ARBA" id="ARBA00047645"/>
    </source>
</evidence>
<comment type="catalytic activity">
    <reaction evidence="4 5">
        <text>an acyl phosphate + H2O = a carboxylate + phosphate + H(+)</text>
        <dbReference type="Rhea" id="RHEA:14965"/>
        <dbReference type="ChEBI" id="CHEBI:15377"/>
        <dbReference type="ChEBI" id="CHEBI:15378"/>
        <dbReference type="ChEBI" id="CHEBI:29067"/>
        <dbReference type="ChEBI" id="CHEBI:43474"/>
        <dbReference type="ChEBI" id="CHEBI:59918"/>
        <dbReference type="EC" id="3.6.1.7"/>
    </reaction>
</comment>
<dbReference type="PROSITE" id="PS00150">
    <property type="entry name" value="ACYLPHOSPHATASE_1"/>
    <property type="match status" value="1"/>
</dbReference>
<dbReference type="RefSeq" id="WP_087056975.1">
    <property type="nucleotide sequence ID" value="NZ_FUKW01000013.1"/>
</dbReference>
<name>A0A1R4IGR5_9LACT</name>
<dbReference type="Gene3D" id="3.30.70.100">
    <property type="match status" value="1"/>
</dbReference>
<dbReference type="SUPFAM" id="SSF54975">
    <property type="entry name" value="Acylphosphatase/BLUF domain-like"/>
    <property type="match status" value="1"/>
</dbReference>
<dbReference type="PRINTS" id="PR00112">
    <property type="entry name" value="ACYLPHPHTASE"/>
</dbReference>
<feature type="active site" evidence="5">
    <location>
        <position position="68"/>
    </location>
</feature>
<dbReference type="EC" id="3.6.1.7" evidence="2 5"/>
<dbReference type="GO" id="GO:0003998">
    <property type="term" value="F:acylphosphatase activity"/>
    <property type="evidence" value="ECO:0007669"/>
    <property type="project" value="UniProtKB-EC"/>
</dbReference>
<evidence type="ECO:0000256" key="1">
    <source>
        <dbReference type="ARBA" id="ARBA00005614"/>
    </source>
</evidence>
<dbReference type="PANTHER" id="PTHR47268:SF4">
    <property type="entry name" value="ACYLPHOSPHATASE"/>
    <property type="match status" value="1"/>
</dbReference>
<feature type="domain" description="Acylphosphatase-like" evidence="7">
    <location>
        <begin position="35"/>
        <end position="123"/>
    </location>
</feature>
<dbReference type="AlphaFoldDB" id="A0A1R4IGR5"/>
<keyword evidence="5 8" id="KW-0378">Hydrolase</keyword>
<proteinExistence type="inferred from homology"/>
<dbReference type="PROSITE" id="PS51160">
    <property type="entry name" value="ACYLPHOSPHATASE_3"/>
    <property type="match status" value="1"/>
</dbReference>
<dbReference type="InterPro" id="IPR017968">
    <property type="entry name" value="Acylphosphatase_CS"/>
</dbReference>
<dbReference type="Proteomes" id="UP000195611">
    <property type="component" value="Unassembled WGS sequence"/>
</dbReference>
<protein>
    <recommendedName>
        <fullName evidence="3 5">acylphosphatase</fullName>
        <ecNumber evidence="2 5">3.6.1.7</ecNumber>
    </recommendedName>
</protein>
<dbReference type="EMBL" id="FUKW01000013">
    <property type="protein sequence ID" value="SJN18553.1"/>
    <property type="molecule type" value="Genomic_DNA"/>
</dbReference>
<evidence type="ECO:0000259" key="7">
    <source>
        <dbReference type="PROSITE" id="PS51160"/>
    </source>
</evidence>
<reference evidence="8 9" key="1">
    <citation type="submission" date="2017-02" db="EMBL/GenBank/DDBJ databases">
        <authorList>
            <person name="Peterson S.W."/>
        </authorList>
    </citation>
    <scope>NUCLEOTIDE SEQUENCE [LARGE SCALE GENOMIC DNA]</scope>
    <source>
        <strain evidence="8 9">42ea</strain>
    </source>
</reference>
<comment type="similarity">
    <text evidence="1 6">Belongs to the acylphosphatase family.</text>
</comment>
<accession>A0A1R4IGR5</accession>
<organism evidence="8 9">
    <name type="scientific">Marinilactibacillus psychrotolerans 42ea</name>
    <dbReference type="NCBI Taxonomy" id="1255609"/>
    <lineage>
        <taxon>Bacteria</taxon>
        <taxon>Bacillati</taxon>
        <taxon>Bacillota</taxon>
        <taxon>Bacilli</taxon>
        <taxon>Lactobacillales</taxon>
        <taxon>Carnobacteriaceae</taxon>
        <taxon>Marinilactibacillus</taxon>
    </lineage>
</organism>
<gene>
    <name evidence="8" type="ORF">FM115_00880</name>
</gene>
<evidence type="ECO:0000256" key="2">
    <source>
        <dbReference type="ARBA" id="ARBA00012150"/>
    </source>
</evidence>
<dbReference type="InterPro" id="IPR020456">
    <property type="entry name" value="Acylphosphatase"/>
</dbReference>
<dbReference type="PANTHER" id="PTHR47268">
    <property type="entry name" value="ACYLPHOSPHATASE"/>
    <property type="match status" value="1"/>
</dbReference>
<sequence>MGSIFDGFFKKGQENNEAAEIEYVNENNENLEKVKVSIRIFGTVQGVGFRFTTKQTADEIGVTGIVRNENDGSVYSEAVGTSDQINQFIEALRKGPSPAAQVDKVVVEFDKNIEEKSNFSQSN</sequence>
<dbReference type="InterPro" id="IPR001792">
    <property type="entry name" value="Acylphosphatase-like_dom"/>
</dbReference>
<evidence type="ECO:0000256" key="5">
    <source>
        <dbReference type="PROSITE-ProRule" id="PRU00520"/>
    </source>
</evidence>
<evidence type="ECO:0000313" key="9">
    <source>
        <dbReference type="Proteomes" id="UP000195611"/>
    </source>
</evidence>
<evidence type="ECO:0000256" key="6">
    <source>
        <dbReference type="RuleBase" id="RU004168"/>
    </source>
</evidence>